<keyword evidence="1" id="KW-0472">Membrane</keyword>
<gene>
    <name evidence="2" type="ORF">ACFSRY_16720</name>
</gene>
<proteinExistence type="predicted"/>
<accession>A0ABW5IPC7</accession>
<comment type="caution">
    <text evidence="2">The sequence shown here is derived from an EMBL/GenBank/DDBJ whole genome shotgun (WGS) entry which is preliminary data.</text>
</comment>
<reference evidence="3" key="1">
    <citation type="journal article" date="2019" name="Int. J. Syst. Evol. Microbiol.">
        <title>The Global Catalogue of Microorganisms (GCM) 10K type strain sequencing project: providing services to taxonomists for standard genome sequencing and annotation.</title>
        <authorList>
            <consortium name="The Broad Institute Genomics Platform"/>
            <consortium name="The Broad Institute Genome Sequencing Center for Infectious Disease"/>
            <person name="Wu L."/>
            <person name="Ma J."/>
        </authorList>
    </citation>
    <scope>NUCLEOTIDE SEQUENCE [LARGE SCALE GENOMIC DNA]</scope>
    <source>
        <strain evidence="3">KCTC 42498</strain>
    </source>
</reference>
<feature type="transmembrane region" description="Helical" evidence="1">
    <location>
        <begin position="85"/>
        <end position="104"/>
    </location>
</feature>
<feature type="transmembrane region" description="Helical" evidence="1">
    <location>
        <begin position="54"/>
        <end position="73"/>
    </location>
</feature>
<evidence type="ECO:0000256" key="1">
    <source>
        <dbReference type="SAM" id="Phobius"/>
    </source>
</evidence>
<organism evidence="2 3">
    <name type="scientific">Pontibacter locisalis</name>
    <dbReference type="NCBI Taxonomy" id="1719035"/>
    <lineage>
        <taxon>Bacteria</taxon>
        <taxon>Pseudomonadati</taxon>
        <taxon>Bacteroidota</taxon>
        <taxon>Cytophagia</taxon>
        <taxon>Cytophagales</taxon>
        <taxon>Hymenobacteraceae</taxon>
        <taxon>Pontibacter</taxon>
    </lineage>
</organism>
<dbReference type="RefSeq" id="WP_377510409.1">
    <property type="nucleotide sequence ID" value="NZ_JBHULU010000021.1"/>
</dbReference>
<evidence type="ECO:0000313" key="2">
    <source>
        <dbReference type="EMBL" id="MFD2515519.1"/>
    </source>
</evidence>
<dbReference type="Proteomes" id="UP001597544">
    <property type="component" value="Unassembled WGS sequence"/>
</dbReference>
<name>A0ABW5IPC7_9BACT</name>
<feature type="transmembrane region" description="Helical" evidence="1">
    <location>
        <begin position="110"/>
        <end position="129"/>
    </location>
</feature>
<dbReference type="EMBL" id="JBHULU010000021">
    <property type="protein sequence ID" value="MFD2515519.1"/>
    <property type="molecule type" value="Genomic_DNA"/>
</dbReference>
<keyword evidence="1" id="KW-0812">Transmembrane</keyword>
<evidence type="ECO:0000313" key="3">
    <source>
        <dbReference type="Proteomes" id="UP001597544"/>
    </source>
</evidence>
<keyword evidence="1" id="KW-1133">Transmembrane helix</keyword>
<evidence type="ECO:0008006" key="4">
    <source>
        <dbReference type="Google" id="ProtNLM"/>
    </source>
</evidence>
<feature type="transmembrane region" description="Helical" evidence="1">
    <location>
        <begin position="12"/>
        <end position="34"/>
    </location>
</feature>
<keyword evidence="3" id="KW-1185">Reference proteome</keyword>
<sequence length="145" mass="15887">MNKISIKLIAPYGLCTILGGIVVFHVLVIIGVVPSDIVWGGKLKDTSQMLVFESLSVFINTVMLAVVASHAGFVKWRIPRKLVRFALWAMFIIFLLNSIGNLLSENETEKMVFTPLTILLAFFSLILALSGTPKSPSVDPAELVN</sequence>
<protein>
    <recommendedName>
        <fullName evidence="4">DUF4383 domain-containing protein</fullName>
    </recommendedName>
</protein>